<evidence type="ECO:0000256" key="1">
    <source>
        <dbReference type="ARBA" id="ARBA00001946"/>
    </source>
</evidence>
<dbReference type="PROSITE" id="PS51462">
    <property type="entry name" value="NUDIX"/>
    <property type="match status" value="1"/>
</dbReference>
<dbReference type="HOGENOM" id="CLU_101758_1_0_5"/>
<dbReference type="RefSeq" id="WP_006271377.1">
    <property type="nucleotide sequence ID" value="NZ_GL883077.1"/>
</dbReference>
<dbReference type="PROSITE" id="PS00893">
    <property type="entry name" value="NUDIX_BOX"/>
    <property type="match status" value="1"/>
</dbReference>
<dbReference type="OrthoDB" id="129709at2"/>
<dbReference type="InterPro" id="IPR020084">
    <property type="entry name" value="NUDIX_hydrolase_CS"/>
</dbReference>
<dbReference type="CDD" id="cd03674">
    <property type="entry name" value="NUDIX_Hydrolase"/>
    <property type="match status" value="1"/>
</dbReference>
<evidence type="ECO:0000256" key="2">
    <source>
        <dbReference type="ARBA" id="ARBA00022801"/>
    </source>
</evidence>
<comment type="cofactor">
    <cofactor evidence="1">
        <name>Mg(2+)</name>
        <dbReference type="ChEBI" id="CHEBI:18420"/>
    </cofactor>
</comment>
<keyword evidence="2" id="KW-0378">Hydrolase</keyword>
<dbReference type="GO" id="GO:0016787">
    <property type="term" value="F:hydrolase activity"/>
    <property type="evidence" value="ECO:0007669"/>
    <property type="project" value="UniProtKB-KW"/>
</dbReference>
<proteinExistence type="predicted"/>
<reference evidence="5" key="1">
    <citation type="submission" date="2011-03" db="EMBL/GenBank/DDBJ databases">
        <title>Draft genome sequence of Brevundimonas diminuta.</title>
        <authorList>
            <person name="Brown P.J.B."/>
            <person name="Buechlein A."/>
            <person name="Hemmerich C."/>
            <person name="Brun Y.V."/>
        </authorList>
    </citation>
    <scope>NUCLEOTIDE SEQUENCE [LARGE SCALE GENOMIC DNA]</scope>
    <source>
        <strain evidence="5">C19</strain>
    </source>
</reference>
<dbReference type="eggNOG" id="COG0494">
    <property type="taxonomic scope" value="Bacteria"/>
</dbReference>
<organism evidence="4 5">
    <name type="scientific">Asticcacaulis biprosthecium C19</name>
    <dbReference type="NCBI Taxonomy" id="715226"/>
    <lineage>
        <taxon>Bacteria</taxon>
        <taxon>Pseudomonadati</taxon>
        <taxon>Pseudomonadota</taxon>
        <taxon>Alphaproteobacteria</taxon>
        <taxon>Caulobacterales</taxon>
        <taxon>Caulobacteraceae</taxon>
        <taxon>Asticcacaulis</taxon>
    </lineage>
</organism>
<dbReference type="InterPro" id="IPR000086">
    <property type="entry name" value="NUDIX_hydrolase_dom"/>
</dbReference>
<accession>F4QKX9</accession>
<gene>
    <name evidence="4" type="ORF">ABI_06350</name>
</gene>
<name>F4QKX9_9CAUL</name>
<evidence type="ECO:0000313" key="5">
    <source>
        <dbReference type="Proteomes" id="UP000006512"/>
    </source>
</evidence>
<sequence>MTPIDVLEAYARRYPEEAAMTTRSRELLLSAGDMLARSSTPAHVTASVLIPQGDGLLTIWHPHLKQWLQPGGHVDPGEDVLTAALREAREETGFVCELMQDDPLPYDIDCLFVPANPKKAEPDHWHIDFRYLLKPVAPAGEPELPTACVPFRHLGELSPSLARLARKMQQDVQHDIRQNFTSLCH</sequence>
<dbReference type="Gene3D" id="3.90.79.10">
    <property type="entry name" value="Nucleoside Triphosphate Pyrophosphohydrolase"/>
    <property type="match status" value="1"/>
</dbReference>
<dbReference type="Proteomes" id="UP000006512">
    <property type="component" value="Unassembled WGS sequence"/>
</dbReference>
<keyword evidence="5" id="KW-1185">Reference proteome</keyword>
<dbReference type="Pfam" id="PF00293">
    <property type="entry name" value="NUDIX"/>
    <property type="match status" value="1"/>
</dbReference>
<dbReference type="STRING" id="715226.ABI_06350"/>
<evidence type="ECO:0000259" key="3">
    <source>
        <dbReference type="PROSITE" id="PS51462"/>
    </source>
</evidence>
<protein>
    <submittedName>
        <fullName evidence="4">NUDIX domain protein</fullName>
    </submittedName>
</protein>
<dbReference type="EMBL" id="GL883077">
    <property type="protein sequence ID" value="EGF92202.1"/>
    <property type="molecule type" value="Genomic_DNA"/>
</dbReference>
<dbReference type="InterPro" id="IPR015797">
    <property type="entry name" value="NUDIX_hydrolase-like_dom_sf"/>
</dbReference>
<evidence type="ECO:0000313" key="4">
    <source>
        <dbReference type="EMBL" id="EGF92202.1"/>
    </source>
</evidence>
<feature type="domain" description="Nudix hydrolase" evidence="3">
    <location>
        <begin position="41"/>
        <end position="174"/>
    </location>
</feature>
<dbReference type="AlphaFoldDB" id="F4QKX9"/>
<dbReference type="SUPFAM" id="SSF55811">
    <property type="entry name" value="Nudix"/>
    <property type="match status" value="1"/>
</dbReference>